<dbReference type="InterPro" id="IPR050249">
    <property type="entry name" value="Pseudomonas-type_ThrB"/>
</dbReference>
<reference evidence="2 3" key="1">
    <citation type="submission" date="2017-02" db="EMBL/GenBank/DDBJ databases">
        <authorList>
            <person name="Peterson S.W."/>
        </authorList>
    </citation>
    <scope>NUCLEOTIDE SEQUENCE [LARGE SCALE GENOMIC DNA]</scope>
    <source>
        <strain evidence="2 3">ATCC 51222</strain>
    </source>
</reference>
<dbReference type="STRING" id="290054.SAMN02745114_00552"/>
<evidence type="ECO:0000313" key="2">
    <source>
        <dbReference type="EMBL" id="SJZ43904.1"/>
    </source>
</evidence>
<gene>
    <name evidence="2" type="ORF">SAMN02745114_00552</name>
</gene>
<dbReference type="GO" id="GO:0016740">
    <property type="term" value="F:transferase activity"/>
    <property type="evidence" value="ECO:0007669"/>
    <property type="project" value="UniProtKB-KW"/>
</dbReference>
<sequence>MANIREVIDIFNFKGDFVDVEEFGSGHINKTYLVKFNNEGSEQRYILQQLNDNVFKNIEQLMKNVFAVTSYLRSVIKKNGGDPDRETLHYIHTKDGNEFYKSPEDNTYYRAYIFVRDSVSFNTAENAEMFKSSGEAFGKFQRLLSDFNAEELTETIPHFHDTLWRYNNEFVPALEKNASGRLDTCKAEVDFVNKYADEMGKLTAMTEKGELPLRVTHNDTKLNNVMFDKDTNKCVCVIDLDTVMPGLALYDFGDSIRFGASTAAEDETDLDKVEMDLDYFKAYAEGFLGEAGEYFNQAEIDNLAFASKLMTLECGMRFLTDYINGDVYFRTEYPEHNLDRARNQFKLVADMDSKMDKMEEIIKNIQKA</sequence>
<organism evidence="2 3">
    <name type="scientific">Eubacterium coprostanoligenes</name>
    <dbReference type="NCBI Taxonomy" id="290054"/>
    <lineage>
        <taxon>Bacteria</taxon>
        <taxon>Bacillati</taxon>
        <taxon>Bacillota</taxon>
        <taxon>Clostridia</taxon>
        <taxon>Eubacteriales</taxon>
        <taxon>Eubacteriaceae</taxon>
        <taxon>Eubacterium</taxon>
    </lineage>
</organism>
<dbReference type="InterPro" id="IPR011009">
    <property type="entry name" value="Kinase-like_dom_sf"/>
</dbReference>
<dbReference type="PANTHER" id="PTHR21064">
    <property type="entry name" value="AMINOGLYCOSIDE PHOSPHOTRANSFERASE DOMAIN-CONTAINING PROTEIN-RELATED"/>
    <property type="match status" value="1"/>
</dbReference>
<name>A0A1T4KNB2_9FIRM</name>
<feature type="domain" description="Aminoglycoside phosphotransferase" evidence="1">
    <location>
        <begin position="20"/>
        <end position="272"/>
    </location>
</feature>
<dbReference type="AlphaFoldDB" id="A0A1T4KNB2"/>
<keyword evidence="3" id="KW-1185">Reference proteome</keyword>
<dbReference type="Proteomes" id="UP000190657">
    <property type="component" value="Unassembled WGS sequence"/>
</dbReference>
<dbReference type="RefSeq" id="WP_078768052.1">
    <property type="nucleotide sequence ID" value="NZ_FUWW01000004.1"/>
</dbReference>
<proteinExistence type="predicted"/>
<dbReference type="PANTHER" id="PTHR21064:SF5">
    <property type="entry name" value="SLR1880 PROTEIN"/>
    <property type="match status" value="1"/>
</dbReference>
<keyword evidence="2" id="KW-0808">Transferase</keyword>
<dbReference type="Pfam" id="PF01636">
    <property type="entry name" value="APH"/>
    <property type="match status" value="1"/>
</dbReference>
<protein>
    <submittedName>
        <fullName evidence="2">Phosphotransferase enzyme family protein</fullName>
    </submittedName>
</protein>
<accession>A0A1T4KNB2</accession>
<evidence type="ECO:0000313" key="3">
    <source>
        <dbReference type="Proteomes" id="UP000190657"/>
    </source>
</evidence>
<dbReference type="Gene3D" id="3.90.1200.10">
    <property type="match status" value="1"/>
</dbReference>
<dbReference type="SUPFAM" id="SSF56112">
    <property type="entry name" value="Protein kinase-like (PK-like)"/>
    <property type="match status" value="1"/>
</dbReference>
<dbReference type="EMBL" id="FUWW01000004">
    <property type="protein sequence ID" value="SJZ43904.1"/>
    <property type="molecule type" value="Genomic_DNA"/>
</dbReference>
<dbReference type="OrthoDB" id="526037at2"/>
<dbReference type="InterPro" id="IPR002575">
    <property type="entry name" value="Aminoglycoside_PTrfase"/>
</dbReference>
<evidence type="ECO:0000259" key="1">
    <source>
        <dbReference type="Pfam" id="PF01636"/>
    </source>
</evidence>